<organism evidence="6">
    <name type="scientific">Ruegeria sp. PR1b</name>
    <dbReference type="NCBI Taxonomy" id="185588"/>
    <lineage>
        <taxon>Bacteria</taxon>
        <taxon>Pseudomonadati</taxon>
        <taxon>Pseudomonadota</taxon>
        <taxon>Alphaproteobacteria</taxon>
        <taxon>Rhodobacterales</taxon>
        <taxon>Roseobacteraceae</taxon>
        <taxon>Ruegeria</taxon>
    </lineage>
</organism>
<dbReference type="PANTHER" id="PTHR30483:SF6">
    <property type="entry name" value="PERIPLASMIC BINDING PROTEIN OF ABC TRANSPORTER FOR NATURAL AMINO ACIDS"/>
    <property type="match status" value="1"/>
</dbReference>
<evidence type="ECO:0000256" key="4">
    <source>
        <dbReference type="SAM" id="MobiDB-lite"/>
    </source>
</evidence>
<dbReference type="InterPro" id="IPR028081">
    <property type="entry name" value="Leu-bd"/>
</dbReference>
<name>Q8KVY5_9RHOB</name>
<dbReference type="Gene3D" id="3.40.50.2300">
    <property type="match status" value="1"/>
</dbReference>
<comment type="similarity">
    <text evidence="1">Belongs to the leucine-binding protein family.</text>
</comment>
<dbReference type="InterPro" id="IPR028082">
    <property type="entry name" value="Peripla_BP_I"/>
</dbReference>
<dbReference type="Pfam" id="PF13458">
    <property type="entry name" value="Peripla_BP_6"/>
    <property type="match status" value="1"/>
</dbReference>
<feature type="compositionally biased region" description="Low complexity" evidence="4">
    <location>
        <begin position="9"/>
        <end position="18"/>
    </location>
</feature>
<keyword evidence="6" id="KW-0614">Plasmid</keyword>
<proteinExistence type="inferred from homology"/>
<evidence type="ECO:0000259" key="5">
    <source>
        <dbReference type="Pfam" id="PF13458"/>
    </source>
</evidence>
<feature type="domain" description="Leucine-binding protein" evidence="5">
    <location>
        <begin position="131"/>
        <end position="304"/>
    </location>
</feature>
<sequence length="355" mass="38255">MSLSSLVLGGVRPVPVRTSRSRTAHVRPDSRRSPGAGRLGHGSPRDPAPRPQAARRAGGSRCPSPRAPCRNVRGRGSPRAWPARLGSWALPSWGIPRPRRRGPRRLVCRFARPCRRTRRRRRGAGAPASPRAPFQRQGYTIIDPGAYETGTTDYSTQIALFKAEGVEIINSFPIPPDFAAFWRQAAQQGLARQVKIMQTAKTGLFPSEMEAMGSLAEGMASAAYWHRDFPYTSPVTGQSGHDLSNGWEAATGEQWTQQLGATLSLLDAGILALQASSDPKSKEAVRDAIATLNVETIGGKVDFTSGPVPNVAHGPILGSQWVKAKEGPFALDYVLVSNATDPNVPITATLAPYNE</sequence>
<evidence type="ECO:0000256" key="3">
    <source>
        <dbReference type="ARBA" id="ARBA00022970"/>
    </source>
</evidence>
<dbReference type="EMBL" id="AF416331">
    <property type="protein sequence ID" value="AAN05278.1"/>
    <property type="molecule type" value="Genomic_DNA"/>
</dbReference>
<keyword evidence="3" id="KW-0813">Transport</keyword>
<dbReference type="SUPFAM" id="SSF53822">
    <property type="entry name" value="Periplasmic binding protein-like I"/>
    <property type="match status" value="1"/>
</dbReference>
<evidence type="ECO:0000256" key="2">
    <source>
        <dbReference type="ARBA" id="ARBA00022729"/>
    </source>
</evidence>
<reference evidence="6" key="1">
    <citation type="journal article" date="2003" name="Plasmid">
        <title>Nucleotide sequence based characterizations of two cryptic plasmids from the marine bacterium Ruegeria isolate PR1b.</title>
        <authorList>
            <person name="Zhong Z."/>
            <person name="Caspi R."/>
            <person name="Helinski D."/>
            <person name="Knauf V."/>
            <person name="Sykes S."/>
            <person name="O'Byrne C."/>
            <person name="Shea T.P."/>
            <person name="Wilkinson J.E."/>
            <person name="DeLoughery C."/>
            <person name="Toukdarian A."/>
        </authorList>
    </citation>
    <scope>NUCLEOTIDE SEQUENCE</scope>
    <source>
        <strain evidence="6">PR1b</strain>
        <plasmid evidence="6">pSD25</plasmid>
    </source>
</reference>
<dbReference type="AlphaFoldDB" id="Q8KVY5"/>
<feature type="region of interest" description="Disordered" evidence="4">
    <location>
        <begin position="1"/>
        <end position="81"/>
    </location>
</feature>
<dbReference type="InterPro" id="IPR051010">
    <property type="entry name" value="BCAA_transport"/>
</dbReference>
<evidence type="ECO:0000313" key="6">
    <source>
        <dbReference type="EMBL" id="AAN05278.1"/>
    </source>
</evidence>
<protein>
    <submittedName>
        <fullName evidence="6">RC205</fullName>
    </submittedName>
</protein>
<evidence type="ECO:0000256" key="1">
    <source>
        <dbReference type="ARBA" id="ARBA00010062"/>
    </source>
</evidence>
<geneLocation type="plasmid" evidence="6">
    <name>pSD25</name>
</geneLocation>
<accession>Q8KVY5</accession>
<dbReference type="GO" id="GO:0006865">
    <property type="term" value="P:amino acid transport"/>
    <property type="evidence" value="ECO:0007669"/>
    <property type="project" value="UniProtKB-KW"/>
</dbReference>
<keyword evidence="3" id="KW-0029">Amino-acid transport</keyword>
<dbReference type="PANTHER" id="PTHR30483">
    <property type="entry name" value="LEUCINE-SPECIFIC-BINDING PROTEIN"/>
    <property type="match status" value="1"/>
</dbReference>
<keyword evidence="2" id="KW-0732">Signal</keyword>